<proteinExistence type="predicted"/>
<name>A0A2S8FJ14_9BACT</name>
<organism evidence="2 3">
    <name type="scientific">Blastopirellula marina</name>
    <dbReference type="NCBI Taxonomy" id="124"/>
    <lineage>
        <taxon>Bacteria</taxon>
        <taxon>Pseudomonadati</taxon>
        <taxon>Planctomycetota</taxon>
        <taxon>Planctomycetia</taxon>
        <taxon>Pirellulales</taxon>
        <taxon>Pirellulaceae</taxon>
        <taxon>Blastopirellula</taxon>
    </lineage>
</organism>
<dbReference type="PANTHER" id="PTHR44103">
    <property type="entry name" value="PROPROTEIN CONVERTASE P"/>
    <property type="match status" value="1"/>
</dbReference>
<dbReference type="InterPro" id="IPR013517">
    <property type="entry name" value="FG-GAP"/>
</dbReference>
<sequence length="410" mass="45092">MMSQFALPFASNLSMPRLRTLLLLLLLPVHTLFAQQPWVRHTIDDSSQGADGVRPADVNGDGRLDLCVGWEEGSVVRVYLHPGPGQVTSPWPAVTVGKVKSPEDAVFVDVNDDGAIDVVSACEGKQRTVFMHLAPSDPSAYLDPQAWQTQPLTSSKQQAQWMFVLPWLGDEGEKLRLIAGSKGPDAAIGQFARPSDAPATSNFVWTKLADAGWIMSLIAEDIDSDGQKDLLYSDRKGSRRGVYWLNLTSHETGEARLIGGSDREVMFADVADIDGDNRRDVMAATRDGGLLVFRRTGEAPKFETIEIPLPERTGTGKSVKGADIDLDGSIDLVFSCENSQKKHGVMWLSRRPGQSLENSVWSSHPISGYKEGIKFDLLQLIDLDEDGDLDVLTCEERDNLGVIWYENPTR</sequence>
<evidence type="ECO:0000313" key="3">
    <source>
        <dbReference type="Proteomes" id="UP000238322"/>
    </source>
</evidence>
<reference evidence="2 3" key="1">
    <citation type="submission" date="2018-02" db="EMBL/GenBank/DDBJ databases">
        <title>Comparative genomes isolates from brazilian mangrove.</title>
        <authorList>
            <person name="Araujo J.E."/>
            <person name="Taketani R.G."/>
            <person name="Silva M.C.P."/>
            <person name="Loureco M.V."/>
            <person name="Andreote F.D."/>
        </authorList>
    </citation>
    <scope>NUCLEOTIDE SEQUENCE [LARGE SCALE GENOMIC DNA]</scope>
    <source>
        <strain evidence="2 3">Hex-1 MGV</strain>
    </source>
</reference>
<evidence type="ECO:0000256" key="1">
    <source>
        <dbReference type="ARBA" id="ARBA00022729"/>
    </source>
</evidence>
<dbReference type="SUPFAM" id="SSF69318">
    <property type="entry name" value="Integrin alpha N-terminal domain"/>
    <property type="match status" value="1"/>
</dbReference>
<dbReference type="EMBL" id="PUHY01000012">
    <property type="protein sequence ID" value="PQO32158.1"/>
    <property type="molecule type" value="Genomic_DNA"/>
</dbReference>
<comment type="caution">
    <text evidence="2">The sequence shown here is derived from an EMBL/GenBank/DDBJ whole genome shotgun (WGS) entry which is preliminary data.</text>
</comment>
<keyword evidence="1" id="KW-0732">Signal</keyword>
<dbReference type="Proteomes" id="UP000238322">
    <property type="component" value="Unassembled WGS sequence"/>
</dbReference>
<dbReference type="AlphaFoldDB" id="A0A2S8FJ14"/>
<evidence type="ECO:0000313" key="2">
    <source>
        <dbReference type="EMBL" id="PQO32158.1"/>
    </source>
</evidence>
<dbReference type="InterPro" id="IPR028994">
    <property type="entry name" value="Integrin_alpha_N"/>
</dbReference>
<gene>
    <name evidence="2" type="ORF">C5Y83_18140</name>
</gene>
<dbReference type="Pfam" id="PF13517">
    <property type="entry name" value="FG-GAP_3"/>
    <property type="match status" value="2"/>
</dbReference>
<protein>
    <submittedName>
        <fullName evidence="2">VCBS repeat-containing protein</fullName>
    </submittedName>
</protein>
<accession>A0A2S8FJ14</accession>
<dbReference type="PANTHER" id="PTHR44103:SF1">
    <property type="entry name" value="PROPROTEIN CONVERTASE P"/>
    <property type="match status" value="1"/>
</dbReference>
<dbReference type="Gene3D" id="2.130.10.130">
    <property type="entry name" value="Integrin alpha, N-terminal"/>
    <property type="match status" value="1"/>
</dbReference>